<organism evidence="1 2">
    <name type="scientific">Aureliella helgolandensis</name>
    <dbReference type="NCBI Taxonomy" id="2527968"/>
    <lineage>
        <taxon>Bacteria</taxon>
        <taxon>Pseudomonadati</taxon>
        <taxon>Planctomycetota</taxon>
        <taxon>Planctomycetia</taxon>
        <taxon>Pirellulales</taxon>
        <taxon>Pirellulaceae</taxon>
        <taxon>Aureliella</taxon>
    </lineage>
</organism>
<dbReference type="InterPro" id="IPR009833">
    <property type="entry name" value="DUF1398"/>
</dbReference>
<evidence type="ECO:0000313" key="1">
    <source>
        <dbReference type="EMBL" id="QDV23852.1"/>
    </source>
</evidence>
<dbReference type="AlphaFoldDB" id="A0A518G5J3"/>
<evidence type="ECO:0008006" key="3">
    <source>
        <dbReference type="Google" id="ProtNLM"/>
    </source>
</evidence>
<name>A0A518G5J3_9BACT</name>
<sequence>MFMNTEIIVAAARATLDGSIPFPEVVRRLMETGVEYYHVDYVALRKCFYSATGDVVTTPISYEGLPAVAEVFDVAELCEAILDSQRHGQHYRDFTTRAMKAGVQGYMVFLRGQRVTYWGRRGDQHTEWFLGAEPCSQ</sequence>
<gene>
    <name evidence="1" type="ORF">Q31a_21590</name>
</gene>
<dbReference type="KEGG" id="ahel:Q31a_21590"/>
<proteinExistence type="predicted"/>
<dbReference type="Gene3D" id="3.30.1810.10">
    <property type="entry name" value="YdfO-like"/>
    <property type="match status" value="1"/>
</dbReference>
<dbReference type="InterPro" id="IPR036696">
    <property type="entry name" value="YdfO-like_sf"/>
</dbReference>
<accession>A0A518G5J3</accession>
<reference evidence="1 2" key="1">
    <citation type="submission" date="2019-02" db="EMBL/GenBank/DDBJ databases">
        <title>Deep-cultivation of Planctomycetes and their phenomic and genomic characterization uncovers novel biology.</title>
        <authorList>
            <person name="Wiegand S."/>
            <person name="Jogler M."/>
            <person name="Boedeker C."/>
            <person name="Pinto D."/>
            <person name="Vollmers J."/>
            <person name="Rivas-Marin E."/>
            <person name="Kohn T."/>
            <person name="Peeters S.H."/>
            <person name="Heuer A."/>
            <person name="Rast P."/>
            <person name="Oberbeckmann S."/>
            <person name="Bunk B."/>
            <person name="Jeske O."/>
            <person name="Meyerdierks A."/>
            <person name="Storesund J.E."/>
            <person name="Kallscheuer N."/>
            <person name="Luecker S."/>
            <person name="Lage O.M."/>
            <person name="Pohl T."/>
            <person name="Merkel B.J."/>
            <person name="Hornburger P."/>
            <person name="Mueller R.-W."/>
            <person name="Bruemmer F."/>
            <person name="Labrenz M."/>
            <person name="Spormann A.M."/>
            <person name="Op den Camp H."/>
            <person name="Overmann J."/>
            <person name="Amann R."/>
            <person name="Jetten M.S.M."/>
            <person name="Mascher T."/>
            <person name="Medema M.H."/>
            <person name="Devos D.P."/>
            <person name="Kaster A.-K."/>
            <person name="Ovreas L."/>
            <person name="Rohde M."/>
            <person name="Galperin M.Y."/>
            <person name="Jogler C."/>
        </authorList>
    </citation>
    <scope>NUCLEOTIDE SEQUENCE [LARGE SCALE GENOMIC DNA]</scope>
    <source>
        <strain evidence="1 2">Q31a</strain>
    </source>
</reference>
<protein>
    <recommendedName>
        <fullName evidence="3">DUF1398 domain-containing protein</fullName>
    </recommendedName>
</protein>
<dbReference type="Pfam" id="PF07166">
    <property type="entry name" value="DUF1398"/>
    <property type="match status" value="1"/>
</dbReference>
<dbReference type="Proteomes" id="UP000318017">
    <property type="component" value="Chromosome"/>
</dbReference>
<keyword evidence="2" id="KW-1185">Reference proteome</keyword>
<evidence type="ECO:0000313" key="2">
    <source>
        <dbReference type="Proteomes" id="UP000318017"/>
    </source>
</evidence>
<dbReference type="EMBL" id="CP036298">
    <property type="protein sequence ID" value="QDV23852.1"/>
    <property type="molecule type" value="Genomic_DNA"/>
</dbReference>